<evidence type="ECO:0000256" key="1">
    <source>
        <dbReference type="SAM" id="Phobius"/>
    </source>
</evidence>
<reference evidence="3 4" key="1">
    <citation type="submission" date="2012-09" db="EMBL/GenBank/DDBJ databases">
        <authorList>
            <person name="Dupont C.L."/>
            <person name="Rusch D.B."/>
            <person name="Lombardo M.-J."/>
            <person name="Novotny M."/>
            <person name="Yee-Greenbaum J."/>
            <person name="Laskin R."/>
        </authorList>
    </citation>
    <scope>NUCLEOTIDE SEQUENCE [LARGE SCALE GENOMIC DNA]</scope>
    <source>
        <strain evidence="3">SAR86E</strain>
    </source>
</reference>
<dbReference type="PATRIC" id="fig|1208365.4.peg.616"/>
<sequence length="297" mass="34417">MTNISEISSEFSFEKEKAIARTFSKRFQWEMILMGLGQATIWLSLWPLVLNGFLNLWVGFLIASLCACFAYLPSHEAQHGNYSRGNSKLRWLDGLVGHITLITLKFPYHMLRITHMKHHAYTNNPEKDPDYLNAHTNSLLGVIKNVLDGTTLQFEKYLDVFKDDKAFINSFHRAIPLALFYKLAPLVLVVIFPLETLLLWWLPAKLGSVYTTVFFSYYPHLGTSTGRYKDTRFWSHWMPRYLNHSMQLHFIHHLHPSIGHYDEPRAIEALKPFLQARGVPGADEIPDRVSYNPLIKI</sequence>
<evidence type="ECO:0000313" key="3">
    <source>
        <dbReference type="EMBL" id="EKO36883.1"/>
    </source>
</evidence>
<feature type="transmembrane region" description="Helical" evidence="1">
    <location>
        <begin position="31"/>
        <end position="50"/>
    </location>
</feature>
<dbReference type="InterPro" id="IPR012171">
    <property type="entry name" value="Fatty_acid_desaturase"/>
</dbReference>
<dbReference type="GO" id="GO:0016491">
    <property type="term" value="F:oxidoreductase activity"/>
    <property type="evidence" value="ECO:0007669"/>
    <property type="project" value="InterPro"/>
</dbReference>
<protein>
    <submittedName>
        <fullName evidence="3">Stearoyl-CoA 9-desaturase</fullName>
    </submittedName>
</protein>
<keyword evidence="1" id="KW-1133">Transmembrane helix</keyword>
<dbReference type="Pfam" id="PF00487">
    <property type="entry name" value="FA_desaturase"/>
    <property type="match status" value="1"/>
</dbReference>
<organism evidence="3 4">
    <name type="scientific">SAR86 cluster bacterium SAR86E</name>
    <dbReference type="NCBI Taxonomy" id="1208365"/>
    <lineage>
        <taxon>Bacteria</taxon>
        <taxon>Pseudomonadati</taxon>
        <taxon>Pseudomonadota</taxon>
        <taxon>Gammaproteobacteria</taxon>
        <taxon>SAR86 cluster</taxon>
    </lineage>
</organism>
<dbReference type="EMBL" id="AMWX01000002">
    <property type="protein sequence ID" value="EKO36883.1"/>
    <property type="molecule type" value="Genomic_DNA"/>
</dbReference>
<evidence type="ECO:0000259" key="2">
    <source>
        <dbReference type="Pfam" id="PF00487"/>
    </source>
</evidence>
<dbReference type="PANTHER" id="PTHR32100">
    <property type="entry name" value="OMEGA-6 FATTY ACID DESATURASE, CHLOROPLASTIC"/>
    <property type="match status" value="1"/>
</dbReference>
<feature type="transmembrane region" description="Helical" evidence="1">
    <location>
        <begin position="174"/>
        <end position="192"/>
    </location>
</feature>
<proteinExistence type="predicted"/>
<feature type="domain" description="Fatty acid desaturase" evidence="2">
    <location>
        <begin position="53"/>
        <end position="279"/>
    </location>
</feature>
<dbReference type="GO" id="GO:0006629">
    <property type="term" value="P:lipid metabolic process"/>
    <property type="evidence" value="ECO:0007669"/>
    <property type="project" value="InterPro"/>
</dbReference>
<accession>K6H2Z7</accession>
<gene>
    <name evidence="3" type="ORF">B273_1038</name>
</gene>
<feature type="transmembrane region" description="Helical" evidence="1">
    <location>
        <begin position="56"/>
        <end position="74"/>
    </location>
</feature>
<keyword evidence="4" id="KW-1185">Reference proteome</keyword>
<name>K6H2Z7_9GAMM</name>
<keyword evidence="1" id="KW-0472">Membrane</keyword>
<feature type="transmembrane region" description="Helical" evidence="1">
    <location>
        <begin position="198"/>
        <end position="218"/>
    </location>
</feature>
<dbReference type="Proteomes" id="UP000010310">
    <property type="component" value="Unassembled WGS sequence"/>
</dbReference>
<evidence type="ECO:0000313" key="4">
    <source>
        <dbReference type="Proteomes" id="UP000010310"/>
    </source>
</evidence>
<dbReference type="STRING" id="1208365.B273_1038"/>
<dbReference type="InterPro" id="IPR005804">
    <property type="entry name" value="FA_desaturase_dom"/>
</dbReference>
<keyword evidence="1" id="KW-0812">Transmembrane</keyword>
<dbReference type="AlphaFoldDB" id="K6H2Z7"/>
<comment type="caution">
    <text evidence="3">The sequence shown here is derived from an EMBL/GenBank/DDBJ whole genome shotgun (WGS) entry which is preliminary data.</text>
</comment>